<accession>A0AAD9M119</accession>
<evidence type="ECO:0000313" key="2">
    <source>
        <dbReference type="Proteomes" id="UP001232148"/>
    </source>
</evidence>
<name>A0AAD9M119_9PEZI</name>
<gene>
    <name evidence="1" type="ORF">LX32DRAFT_412388</name>
</gene>
<dbReference type="AlphaFoldDB" id="A0AAD9M119"/>
<dbReference type="EMBL" id="MU842884">
    <property type="protein sequence ID" value="KAK2028047.1"/>
    <property type="molecule type" value="Genomic_DNA"/>
</dbReference>
<evidence type="ECO:0000313" key="1">
    <source>
        <dbReference type="EMBL" id="KAK2028047.1"/>
    </source>
</evidence>
<sequence length="253" mass="28002">MTRCVLVTSWSPHFALIARLSSRIDMTGRPILCPRLDHSETCPMRRSSIAAVRSTPCHLVPSMAWHVGPNKPPLSHPLCSLAPGRTAHTSRYHCGLLRTAYSSAAVSQRSIVVIQESLQTIHLHPYTCWSRFPHHLPSLSLAYTHTTTYIRNLTDASSTLDSPCPAQRHWSSALPAHHAGDGPQTEMPLHHDPSLAVVGRRFVAPHGLSRGRGGDGWTRRPVRANSFSRPERPAPCKVDLSFALGSSRVRRYN</sequence>
<proteinExistence type="predicted"/>
<organism evidence="1 2">
    <name type="scientific">Colletotrichum zoysiae</name>
    <dbReference type="NCBI Taxonomy" id="1216348"/>
    <lineage>
        <taxon>Eukaryota</taxon>
        <taxon>Fungi</taxon>
        <taxon>Dikarya</taxon>
        <taxon>Ascomycota</taxon>
        <taxon>Pezizomycotina</taxon>
        <taxon>Sordariomycetes</taxon>
        <taxon>Hypocreomycetidae</taxon>
        <taxon>Glomerellales</taxon>
        <taxon>Glomerellaceae</taxon>
        <taxon>Colletotrichum</taxon>
        <taxon>Colletotrichum graminicola species complex</taxon>
    </lineage>
</organism>
<reference evidence="1" key="1">
    <citation type="submission" date="2021-06" db="EMBL/GenBank/DDBJ databases">
        <title>Comparative genomics, transcriptomics and evolutionary studies reveal genomic signatures of adaptation to plant cell wall in hemibiotrophic fungi.</title>
        <authorList>
            <consortium name="DOE Joint Genome Institute"/>
            <person name="Baroncelli R."/>
            <person name="Diaz J.F."/>
            <person name="Benocci T."/>
            <person name="Peng M."/>
            <person name="Battaglia E."/>
            <person name="Haridas S."/>
            <person name="Andreopoulos W."/>
            <person name="Labutti K."/>
            <person name="Pangilinan J."/>
            <person name="Floch G.L."/>
            <person name="Makela M.R."/>
            <person name="Henrissat B."/>
            <person name="Grigoriev I.V."/>
            <person name="Crouch J.A."/>
            <person name="De Vries R.P."/>
            <person name="Sukno S.A."/>
            <person name="Thon M.R."/>
        </authorList>
    </citation>
    <scope>NUCLEOTIDE SEQUENCE</scope>
    <source>
        <strain evidence="1">MAFF235873</strain>
    </source>
</reference>
<comment type="caution">
    <text evidence="1">The sequence shown here is derived from an EMBL/GenBank/DDBJ whole genome shotgun (WGS) entry which is preliminary data.</text>
</comment>
<dbReference type="Proteomes" id="UP001232148">
    <property type="component" value="Unassembled WGS sequence"/>
</dbReference>
<keyword evidence="2" id="KW-1185">Reference proteome</keyword>
<protein>
    <submittedName>
        <fullName evidence="1">Uncharacterized protein</fullName>
    </submittedName>
</protein>